<evidence type="ECO:0000313" key="8">
    <source>
        <dbReference type="Proteomes" id="UP000264002"/>
    </source>
</evidence>
<name>A0A372MK70_9SPIR</name>
<proteinExistence type="inferred from homology"/>
<dbReference type="Gene3D" id="3.50.50.60">
    <property type="entry name" value="FAD/NAD(P)-binding domain"/>
    <property type="match status" value="2"/>
</dbReference>
<dbReference type="InterPro" id="IPR041575">
    <property type="entry name" value="Rubredoxin_C"/>
</dbReference>
<keyword evidence="3" id="KW-0285">Flavoprotein</keyword>
<reference evidence="7 8" key="2">
    <citation type="submission" date="2018-09" db="EMBL/GenBank/DDBJ databases">
        <title>Genome of Sphaerochaeta halotolerans strain 4-11.</title>
        <authorList>
            <person name="Nazina T.N."/>
            <person name="Sokolova D.S."/>
        </authorList>
    </citation>
    <scope>NUCLEOTIDE SEQUENCE [LARGE SCALE GENOMIC DNA]</scope>
    <source>
        <strain evidence="7 8">4-11</strain>
    </source>
</reference>
<dbReference type="InterPro" id="IPR023753">
    <property type="entry name" value="FAD/NAD-binding_dom"/>
</dbReference>
<protein>
    <submittedName>
        <fullName evidence="7">NAD(P)/FAD-dependent oxidoreductase</fullName>
    </submittedName>
</protein>
<feature type="domain" description="FAD/NAD(P)-binding" evidence="5">
    <location>
        <begin position="1"/>
        <end position="295"/>
    </location>
</feature>
<dbReference type="Gene3D" id="3.30.390.30">
    <property type="match status" value="1"/>
</dbReference>
<dbReference type="Pfam" id="PF07992">
    <property type="entry name" value="Pyr_redox_2"/>
    <property type="match status" value="1"/>
</dbReference>
<dbReference type="PRINTS" id="PR00368">
    <property type="entry name" value="FADPNR"/>
</dbReference>
<dbReference type="PRINTS" id="PR00411">
    <property type="entry name" value="PNDRDTASEI"/>
</dbReference>
<comment type="similarity">
    <text evidence="2">Belongs to the FAD-dependent oxidoreductase family.</text>
</comment>
<comment type="caution">
    <text evidence="7">The sequence shown here is derived from an EMBL/GenBank/DDBJ whole genome shotgun (WGS) entry which is preliminary data.</text>
</comment>
<dbReference type="SUPFAM" id="SSF51905">
    <property type="entry name" value="FAD/NAD(P)-binding domain"/>
    <property type="match status" value="2"/>
</dbReference>
<dbReference type="InterPro" id="IPR050260">
    <property type="entry name" value="FAD-bd_OxRdtase"/>
</dbReference>
<evidence type="ECO:0000259" key="5">
    <source>
        <dbReference type="Pfam" id="PF07992"/>
    </source>
</evidence>
<dbReference type="EMBL" id="QUWK01000001">
    <property type="protein sequence ID" value="RFU96182.1"/>
    <property type="molecule type" value="Genomic_DNA"/>
</dbReference>
<dbReference type="OrthoDB" id="9807946at2"/>
<evidence type="ECO:0000259" key="6">
    <source>
        <dbReference type="Pfam" id="PF18267"/>
    </source>
</evidence>
<dbReference type="Proteomes" id="UP000264002">
    <property type="component" value="Unassembled WGS sequence"/>
</dbReference>
<reference evidence="8" key="1">
    <citation type="submission" date="2018-08" db="EMBL/GenBank/DDBJ databases">
        <authorList>
            <person name="Grouzdev D.S."/>
            <person name="Krutkina M.S."/>
        </authorList>
    </citation>
    <scope>NUCLEOTIDE SEQUENCE [LARGE SCALE GENOMIC DNA]</scope>
    <source>
        <strain evidence="8">4-11</strain>
    </source>
</reference>
<keyword evidence="4" id="KW-0274">FAD</keyword>
<accession>A0A372MK70</accession>
<evidence type="ECO:0000256" key="2">
    <source>
        <dbReference type="ARBA" id="ARBA00006442"/>
    </source>
</evidence>
<comment type="cofactor">
    <cofactor evidence="1">
        <name>FAD</name>
        <dbReference type="ChEBI" id="CHEBI:57692"/>
    </cofactor>
</comment>
<dbReference type="PANTHER" id="PTHR43429:SF3">
    <property type="entry name" value="NITRITE REDUCTASE [NAD(P)H]"/>
    <property type="match status" value="1"/>
</dbReference>
<dbReference type="AlphaFoldDB" id="A0A372MK70"/>
<gene>
    <name evidence="7" type="ORF">DYP60_01015</name>
</gene>
<feature type="domain" description="NADH-rubredoxin oxidoreductase C-terminal" evidence="6">
    <location>
        <begin position="321"/>
        <end position="364"/>
    </location>
</feature>
<sequence>MQYVIIGNSITSVGCIESIRKHDTTGAITVIGEENHPIYARPLISYLLQGKTDEQKMTYRDEGFYQKHGVQVLTGRRVEKIEVEGQLLRLDDGSSMQYDKLLIATGSIPFIPPMKNLEEVEHRHTFLSLSDAKELEAELQPSSRVLIIGAGLIGLKCAEGILERVQSVTVVDLADRILSSILDEEGSARVQTHLEQIGIRFHLGDSVREFCGQEALLTSGKVVGFDILVLAVGVKPNIALAKDAGLAVNKGILIDQACRTSNPHIWAGGDCSEGWELLSGERRNLALLPNAYMQGETAGYSMAENEQRFENAIAMNAIGFFGLHIITAGIYQGEDLCFATEKGYKRLFIKDDHLVGCILIGDQVARGGIYTNLIRSRTDLRTLDFAMISEQPALMAFAQKVRSEQLGRAQ</sequence>
<dbReference type="RefSeq" id="WP_117329003.1">
    <property type="nucleotide sequence ID" value="NZ_QUWK01000001.1"/>
</dbReference>
<evidence type="ECO:0000256" key="4">
    <source>
        <dbReference type="ARBA" id="ARBA00022827"/>
    </source>
</evidence>
<keyword evidence="8" id="KW-1185">Reference proteome</keyword>
<evidence type="ECO:0000256" key="1">
    <source>
        <dbReference type="ARBA" id="ARBA00001974"/>
    </source>
</evidence>
<dbReference type="InterPro" id="IPR036188">
    <property type="entry name" value="FAD/NAD-bd_sf"/>
</dbReference>
<dbReference type="PANTHER" id="PTHR43429">
    <property type="entry name" value="PYRIDINE NUCLEOTIDE-DISULFIDE OXIDOREDUCTASE DOMAIN-CONTAINING"/>
    <property type="match status" value="1"/>
</dbReference>
<evidence type="ECO:0000313" key="7">
    <source>
        <dbReference type="EMBL" id="RFU96182.1"/>
    </source>
</evidence>
<dbReference type="GO" id="GO:0016491">
    <property type="term" value="F:oxidoreductase activity"/>
    <property type="evidence" value="ECO:0007669"/>
    <property type="project" value="InterPro"/>
</dbReference>
<dbReference type="InterPro" id="IPR016156">
    <property type="entry name" value="FAD/NAD-linked_Rdtase_dimer_sf"/>
</dbReference>
<evidence type="ECO:0000256" key="3">
    <source>
        <dbReference type="ARBA" id="ARBA00022630"/>
    </source>
</evidence>
<dbReference type="Pfam" id="PF18267">
    <property type="entry name" value="Rubredoxin_C"/>
    <property type="match status" value="1"/>
</dbReference>
<organism evidence="7 8">
    <name type="scientific">Sphaerochaeta halotolerans</name>
    <dbReference type="NCBI Taxonomy" id="2293840"/>
    <lineage>
        <taxon>Bacteria</taxon>
        <taxon>Pseudomonadati</taxon>
        <taxon>Spirochaetota</taxon>
        <taxon>Spirochaetia</taxon>
        <taxon>Spirochaetales</taxon>
        <taxon>Sphaerochaetaceae</taxon>
        <taxon>Sphaerochaeta</taxon>
    </lineage>
</organism>